<feature type="compositionally biased region" description="Polar residues" evidence="8">
    <location>
        <begin position="194"/>
        <end position="203"/>
    </location>
</feature>
<evidence type="ECO:0000256" key="4">
    <source>
        <dbReference type="ARBA" id="ARBA00011825"/>
    </source>
</evidence>
<accession>A0A4Q1BJV8</accession>
<dbReference type="Proteomes" id="UP000289152">
    <property type="component" value="Unassembled WGS sequence"/>
</dbReference>
<name>A0A4Q1BJV8_TREME</name>
<comment type="subcellular location">
    <subcellularLocation>
        <location evidence="2">Nucleus</location>
    </subcellularLocation>
</comment>
<evidence type="ECO:0000256" key="8">
    <source>
        <dbReference type="SAM" id="MobiDB-lite"/>
    </source>
</evidence>
<dbReference type="PANTHER" id="PTHR31077:SF1">
    <property type="entry name" value="U4_U6.U5 SMALL NUCLEAR RIBONUCLEOPROTEIN 27 KDA PROTEIN"/>
    <property type="match status" value="1"/>
</dbReference>
<feature type="compositionally biased region" description="Basic and acidic residues" evidence="8">
    <location>
        <begin position="265"/>
        <end position="275"/>
    </location>
</feature>
<dbReference type="FunCoup" id="A0A4Q1BJV8">
    <property type="interactions" value="75"/>
</dbReference>
<feature type="compositionally biased region" description="Basic and acidic residues" evidence="8">
    <location>
        <begin position="224"/>
        <end position="258"/>
    </location>
</feature>
<gene>
    <name evidence="10" type="ORF">M231_04741</name>
</gene>
<evidence type="ECO:0000256" key="5">
    <source>
        <dbReference type="ARBA" id="ARBA00022664"/>
    </source>
</evidence>
<feature type="compositionally biased region" description="Basic and acidic residues" evidence="8">
    <location>
        <begin position="8"/>
        <end position="49"/>
    </location>
</feature>
<feature type="compositionally biased region" description="Acidic residues" evidence="8">
    <location>
        <begin position="276"/>
        <end position="288"/>
    </location>
</feature>
<evidence type="ECO:0000259" key="9">
    <source>
        <dbReference type="Pfam" id="PF08648"/>
    </source>
</evidence>
<feature type="compositionally biased region" description="Basic and acidic residues" evidence="8">
    <location>
        <begin position="165"/>
        <end position="180"/>
    </location>
</feature>
<reference evidence="10 11" key="1">
    <citation type="submission" date="2016-06" db="EMBL/GenBank/DDBJ databases">
        <title>Evolution of pathogenesis and genome organization in the Tremellales.</title>
        <authorList>
            <person name="Cuomo C."/>
            <person name="Litvintseva A."/>
            <person name="Heitman J."/>
            <person name="Chen Y."/>
            <person name="Sun S."/>
            <person name="Springer D."/>
            <person name="Dromer F."/>
            <person name="Young S."/>
            <person name="Zeng Q."/>
            <person name="Chapman S."/>
            <person name="Gujja S."/>
            <person name="Saif S."/>
            <person name="Birren B."/>
        </authorList>
    </citation>
    <scope>NUCLEOTIDE SEQUENCE [LARGE SCALE GENOMIC DNA]</scope>
    <source>
        <strain evidence="10 11">ATCC 28783</strain>
    </source>
</reference>
<dbReference type="Pfam" id="PF08648">
    <property type="entry name" value="SNRNP27"/>
    <property type="match status" value="1"/>
</dbReference>
<evidence type="ECO:0000313" key="10">
    <source>
        <dbReference type="EMBL" id="RXK37955.1"/>
    </source>
</evidence>
<evidence type="ECO:0000256" key="7">
    <source>
        <dbReference type="ARBA" id="ARBA00023242"/>
    </source>
</evidence>
<feature type="compositionally biased region" description="Polar residues" evidence="8">
    <location>
        <begin position="149"/>
        <end position="163"/>
    </location>
</feature>
<dbReference type="AlphaFoldDB" id="A0A4Q1BJV8"/>
<keyword evidence="5" id="KW-0507">mRNA processing</keyword>
<evidence type="ECO:0000313" key="11">
    <source>
        <dbReference type="Proteomes" id="UP000289152"/>
    </source>
</evidence>
<keyword evidence="7" id="KW-0539">Nucleus</keyword>
<comment type="function">
    <text evidence="1">May play a role in mRNA splicing.</text>
</comment>
<dbReference type="GO" id="GO:0071011">
    <property type="term" value="C:precatalytic spliceosome"/>
    <property type="evidence" value="ECO:0007669"/>
    <property type="project" value="TreeGrafter"/>
</dbReference>
<comment type="caution">
    <text evidence="10">The sequence shown here is derived from an EMBL/GenBank/DDBJ whole genome shotgun (WGS) entry which is preliminary data.</text>
</comment>
<keyword evidence="6" id="KW-0508">mRNA splicing</keyword>
<dbReference type="OrthoDB" id="21368at2759"/>
<evidence type="ECO:0000256" key="6">
    <source>
        <dbReference type="ARBA" id="ARBA00023187"/>
    </source>
</evidence>
<dbReference type="EMBL" id="SDIL01000056">
    <property type="protein sequence ID" value="RXK37955.1"/>
    <property type="molecule type" value="Genomic_DNA"/>
</dbReference>
<comment type="subunit">
    <text evidence="4">Part of a tri-snRNP complex.</text>
</comment>
<dbReference type="GO" id="GO:0008380">
    <property type="term" value="P:RNA splicing"/>
    <property type="evidence" value="ECO:0007669"/>
    <property type="project" value="UniProtKB-KW"/>
</dbReference>
<feature type="domain" description="U4/U6.U5 small nuclear ribonucleoprotein 27kDa protein" evidence="9">
    <location>
        <begin position="285"/>
        <end position="339"/>
    </location>
</feature>
<evidence type="ECO:0000256" key="1">
    <source>
        <dbReference type="ARBA" id="ARBA00003632"/>
    </source>
</evidence>
<dbReference type="InParanoid" id="A0A4Q1BJV8"/>
<dbReference type="PANTHER" id="PTHR31077">
    <property type="entry name" value="U4/U6.U5 SMALL NUCLEAR RIBONUCLEOPROTEIN 27 KDA PROTEIN"/>
    <property type="match status" value="1"/>
</dbReference>
<dbReference type="GO" id="GO:0006397">
    <property type="term" value="P:mRNA processing"/>
    <property type="evidence" value="ECO:0007669"/>
    <property type="project" value="UniProtKB-KW"/>
</dbReference>
<comment type="similarity">
    <text evidence="3">Belongs to the SNUT3 family.</text>
</comment>
<evidence type="ECO:0000256" key="2">
    <source>
        <dbReference type="ARBA" id="ARBA00004123"/>
    </source>
</evidence>
<keyword evidence="11" id="KW-1185">Reference proteome</keyword>
<dbReference type="STRING" id="5217.A0A4Q1BJV8"/>
<feature type="region of interest" description="Disordered" evidence="8">
    <location>
        <begin position="1"/>
        <end position="288"/>
    </location>
</feature>
<evidence type="ECO:0000256" key="3">
    <source>
        <dbReference type="ARBA" id="ARBA00008218"/>
    </source>
</evidence>
<protein>
    <recommendedName>
        <fullName evidence="9">U4/U6.U5 small nuclear ribonucleoprotein 27kDa protein domain-containing protein</fullName>
    </recommendedName>
</protein>
<feature type="compositionally biased region" description="Basic and acidic residues" evidence="8">
    <location>
        <begin position="59"/>
        <end position="148"/>
    </location>
</feature>
<organism evidence="10 11">
    <name type="scientific">Tremella mesenterica</name>
    <name type="common">Jelly fungus</name>
    <dbReference type="NCBI Taxonomy" id="5217"/>
    <lineage>
        <taxon>Eukaryota</taxon>
        <taxon>Fungi</taxon>
        <taxon>Dikarya</taxon>
        <taxon>Basidiomycota</taxon>
        <taxon>Agaricomycotina</taxon>
        <taxon>Tremellomycetes</taxon>
        <taxon>Tremellales</taxon>
        <taxon>Tremellaceae</taxon>
        <taxon>Tremella</taxon>
    </lineage>
</organism>
<sequence>MSYRSPPPHKDRAYREHSRPTEEGEYVRSVRDHRDNGKDRRPRERDGRGSRSRSRSPRRREGREKERDRVRERYDDGRRGYDKRDESDKYKSRERDHRDNKDRDRRGDSRAPRDSKDPRESKDPRDIKDGKDTRPSRERDDEDVRIQRDTNYNKNDESFNNAKLSLRDEKNRDARKERSYDPNPNNEPILPTGPRTNLKGQQPPSGPRLKPSSHQQGYGMYEYENEKPLDRKAIEEGRRRREEERARGVVYTEEKVLEDTSSGSKDVKMREKDGDGEGEEDEEGEEEEDISAMMGFGGFGTTKGKGFGVNADGAVKVNKQRTWRQYMNRRGGFNRPLDRIK</sequence>
<dbReference type="InterPro" id="IPR013957">
    <property type="entry name" value="SNRNP27"/>
</dbReference>
<proteinExistence type="inferred from homology"/>